<sequence length="136" mass="16016">MNDNSEIDALNAICREAKSEGKLSGKSLTKLYELFGQRFTKALGALKENRVKKYVFKPSGRIVWIVIGRERDYLIMSEAEFCMCDDFYFRVLDKEIHLCYHLIAQKIARNLGWYETIREDDRLYETLMTEWKKATA</sequence>
<dbReference type="Proteomes" id="UP000054016">
    <property type="component" value="Unassembled WGS sequence"/>
</dbReference>
<organism evidence="1 2">
    <name type="scientific">miscellaneous Crenarchaeota group-1 archaeon SG8-32-3</name>
    <dbReference type="NCBI Taxonomy" id="1685125"/>
    <lineage>
        <taxon>Archaea</taxon>
        <taxon>Candidatus Bathyarchaeota</taxon>
        <taxon>MCG-1</taxon>
    </lineage>
</organism>
<dbReference type="PANTHER" id="PTHR28498">
    <property type="entry name" value="ZINC FINGER SWIM DOMAIN-CONTAINING PROTEIN 7"/>
    <property type="match status" value="1"/>
</dbReference>
<gene>
    <name evidence="1" type="ORF">AC478_02310</name>
</gene>
<reference evidence="2" key="1">
    <citation type="submission" date="2015-06" db="EMBL/GenBank/DDBJ databases">
        <title>New insights into the roles of widespread benthic archaea in carbon and nitrogen cycling.</title>
        <authorList>
            <person name="Lazar C.S."/>
            <person name="Baker B.J."/>
            <person name="Seitz K.W."/>
            <person name="Hyde A.S."/>
            <person name="Dick G.J."/>
            <person name="Hinrichs K.-U."/>
            <person name="Teske A.P."/>
        </authorList>
    </citation>
    <scope>NUCLEOTIDE SEQUENCE [LARGE SCALE GENOMIC DNA]</scope>
</reference>
<dbReference type="PANTHER" id="PTHR28498:SF1">
    <property type="entry name" value="ZINC FINGER SWIM DOMAIN-CONTAINING PROTEIN 7"/>
    <property type="match status" value="1"/>
</dbReference>
<accession>A0A0M0BTS1</accession>
<proteinExistence type="predicted"/>
<evidence type="ECO:0000313" key="1">
    <source>
        <dbReference type="EMBL" id="KON31755.1"/>
    </source>
</evidence>
<comment type="caution">
    <text evidence="1">The sequence shown here is derived from an EMBL/GenBank/DDBJ whole genome shotgun (WGS) entry which is preliminary data.</text>
</comment>
<protein>
    <recommendedName>
        <fullName evidence="3">SWIM-type domain-containing protein</fullName>
    </recommendedName>
</protein>
<dbReference type="GO" id="GO:0000724">
    <property type="term" value="P:double-strand break repair via homologous recombination"/>
    <property type="evidence" value="ECO:0007669"/>
    <property type="project" value="TreeGrafter"/>
</dbReference>
<dbReference type="AlphaFoldDB" id="A0A0M0BTS1"/>
<name>A0A0M0BTS1_9ARCH</name>
<dbReference type="EMBL" id="LFWV01000026">
    <property type="protein sequence ID" value="KON31755.1"/>
    <property type="molecule type" value="Genomic_DNA"/>
</dbReference>
<evidence type="ECO:0000313" key="2">
    <source>
        <dbReference type="Proteomes" id="UP000054016"/>
    </source>
</evidence>
<evidence type="ECO:0008006" key="3">
    <source>
        <dbReference type="Google" id="ProtNLM"/>
    </source>
</evidence>